<keyword evidence="1" id="KW-0732">Signal</keyword>
<dbReference type="Proteomes" id="UP000694843">
    <property type="component" value="Unplaced"/>
</dbReference>
<keyword evidence="2" id="KW-1185">Reference proteome</keyword>
<reference evidence="3" key="1">
    <citation type="submission" date="2025-08" db="UniProtKB">
        <authorList>
            <consortium name="RefSeq"/>
        </authorList>
    </citation>
    <scope>IDENTIFICATION</scope>
    <source>
        <tissue evidence="3">Whole organism</tissue>
    </source>
</reference>
<proteinExistence type="predicted"/>
<evidence type="ECO:0000313" key="2">
    <source>
        <dbReference type="Proteomes" id="UP000694843"/>
    </source>
</evidence>
<protein>
    <submittedName>
        <fullName evidence="3">Uncharacterized protein LOC108677413</fullName>
    </submittedName>
</protein>
<dbReference type="GeneID" id="108677413"/>
<dbReference type="OrthoDB" id="6343134at2759"/>
<sequence>MELRAVLIVATMAAVAMAQPRHPPAKEIIIDGKNVTIALTATAYFSNAIQKPFVEVMDVITGVLAPPTPEEDIDYFSLIEEDVKEVVGEYINQHNMDQINAYKYDLADLLDRYGHAPVSSSTYPDKNTVANSVSTAIVANRFLVEAVEWPYSMMLHYADIASMHLMVLQDVSETYTTEGETPSRWWIDLDNELAHYIEYGRMLEDTVVDWRNDLVHCSFEECVKKEVKFTKKISEKQRISGKKDCFDVWTVVDDVAEIQDDCTELHGDTSCDDHCQAYQINMNREVSAYVYSYLGRPIEQWQEMKVKSSEMAALASGGGN</sequence>
<dbReference type="RefSeq" id="XP_018021120.1">
    <property type="nucleotide sequence ID" value="XM_018165631.2"/>
</dbReference>
<feature type="chain" id="PRO_5034100959" evidence="1">
    <location>
        <begin position="19"/>
        <end position="320"/>
    </location>
</feature>
<gene>
    <name evidence="3" type="primary">LOC108677413</name>
</gene>
<dbReference type="SUPFAM" id="SSF56849">
    <property type="entry name" value="delta-Endotoxin (insectocide), N-terminal domain"/>
    <property type="match status" value="1"/>
</dbReference>
<dbReference type="Gene3D" id="1.20.190.10">
    <property type="entry name" value="Pesticidal crystal protein, N-terminal domain"/>
    <property type="match status" value="1"/>
</dbReference>
<dbReference type="GO" id="GO:0090729">
    <property type="term" value="F:toxin activity"/>
    <property type="evidence" value="ECO:0007669"/>
    <property type="project" value="InterPro"/>
</dbReference>
<dbReference type="InterPro" id="IPR036716">
    <property type="entry name" value="Pest_crys_N_sf"/>
</dbReference>
<accession>A0A8B7P591</accession>
<evidence type="ECO:0000313" key="3">
    <source>
        <dbReference type="RefSeq" id="XP_018021120.1"/>
    </source>
</evidence>
<organism evidence="2 3">
    <name type="scientific">Hyalella azteca</name>
    <name type="common">Amphipod</name>
    <dbReference type="NCBI Taxonomy" id="294128"/>
    <lineage>
        <taxon>Eukaryota</taxon>
        <taxon>Metazoa</taxon>
        <taxon>Ecdysozoa</taxon>
        <taxon>Arthropoda</taxon>
        <taxon>Crustacea</taxon>
        <taxon>Multicrustacea</taxon>
        <taxon>Malacostraca</taxon>
        <taxon>Eumalacostraca</taxon>
        <taxon>Peracarida</taxon>
        <taxon>Amphipoda</taxon>
        <taxon>Senticaudata</taxon>
        <taxon>Talitrida</taxon>
        <taxon>Talitroidea</taxon>
        <taxon>Hyalellidae</taxon>
        <taxon>Hyalella</taxon>
    </lineage>
</organism>
<feature type="signal peptide" evidence="1">
    <location>
        <begin position="1"/>
        <end position="18"/>
    </location>
</feature>
<name>A0A8B7P591_HYAAZ</name>
<dbReference type="KEGG" id="hazt:108677413"/>
<evidence type="ECO:0000256" key="1">
    <source>
        <dbReference type="SAM" id="SignalP"/>
    </source>
</evidence>
<dbReference type="AlphaFoldDB" id="A0A8B7P591"/>